<protein>
    <recommendedName>
        <fullName evidence="5">Urease accessory protein UreH-like transmembrane domain-containing protein</fullName>
    </recommendedName>
</protein>
<keyword evidence="2" id="KW-0472">Membrane</keyword>
<feature type="transmembrane region" description="Helical" evidence="2">
    <location>
        <begin position="96"/>
        <end position="116"/>
    </location>
</feature>
<accession>A0AAD5LT64</accession>
<evidence type="ECO:0000256" key="2">
    <source>
        <dbReference type="SAM" id="Phobius"/>
    </source>
</evidence>
<dbReference type="PANTHER" id="PTHR33876">
    <property type="entry name" value="UNNAMED PRODUCT"/>
    <property type="match status" value="1"/>
</dbReference>
<dbReference type="PANTHER" id="PTHR33876:SF4">
    <property type="entry name" value="CHLOROPLAST PROTEIN FOR GROWTH AND FERTILITY 2"/>
    <property type="match status" value="1"/>
</dbReference>
<keyword evidence="4" id="KW-1185">Reference proteome</keyword>
<feature type="transmembrane region" description="Helical" evidence="2">
    <location>
        <begin position="309"/>
        <end position="332"/>
    </location>
</feature>
<feature type="compositionally biased region" description="Low complexity" evidence="1">
    <location>
        <begin position="187"/>
        <end position="197"/>
    </location>
</feature>
<organism evidence="3 4">
    <name type="scientific">Pythium insidiosum</name>
    <name type="common">Pythiosis disease agent</name>
    <dbReference type="NCBI Taxonomy" id="114742"/>
    <lineage>
        <taxon>Eukaryota</taxon>
        <taxon>Sar</taxon>
        <taxon>Stramenopiles</taxon>
        <taxon>Oomycota</taxon>
        <taxon>Peronosporomycetes</taxon>
        <taxon>Pythiales</taxon>
        <taxon>Pythiaceae</taxon>
        <taxon>Pythium</taxon>
    </lineage>
</organism>
<reference evidence="3" key="1">
    <citation type="submission" date="2021-12" db="EMBL/GenBank/DDBJ databases">
        <title>Prjna785345.</title>
        <authorList>
            <person name="Rujirawat T."/>
            <person name="Krajaejun T."/>
        </authorList>
    </citation>
    <scope>NUCLEOTIDE SEQUENCE</scope>
    <source>
        <strain evidence="3">Pi057C3</strain>
    </source>
</reference>
<keyword evidence="2" id="KW-1133">Transmembrane helix</keyword>
<feature type="transmembrane region" description="Helical" evidence="2">
    <location>
        <begin position="275"/>
        <end position="297"/>
    </location>
</feature>
<feature type="region of interest" description="Disordered" evidence="1">
    <location>
        <begin position="187"/>
        <end position="224"/>
    </location>
</feature>
<sequence>MTIATTARQLSGGEVSSLAHASFLKIIGTGVFLGIVHVLTGPDHLSALAAMTANSSWKAFSLGIRWGCGHSLGLIIMAVIFFAAGRSFNLDNVGEYCNYIVGVFMIALGVWTLYQVKRQRLQKQRQQDKRTTSIDSADALVRRTSSHQSLTPVVTDRSELAADRRGCASPATDYHLVEIETVDAAATATAPSSDPTARVAPDEPLRGLQEPTSDERPAHQHTHQLPKCCRRYDFSSPTAQRLTALTVGIVHGIAGPGGILGVLPAVVMDDWGKSIAYLASFCLASIFIMGVFAALYGEVTGRLSRNSELMAFRLGVFSSAFSIVVGVAWIALQATGQMDKVFE</sequence>
<dbReference type="Proteomes" id="UP001209570">
    <property type="component" value="Unassembled WGS sequence"/>
</dbReference>
<evidence type="ECO:0008006" key="5">
    <source>
        <dbReference type="Google" id="ProtNLM"/>
    </source>
</evidence>
<comment type="caution">
    <text evidence="3">The sequence shown here is derived from an EMBL/GenBank/DDBJ whole genome shotgun (WGS) entry which is preliminary data.</text>
</comment>
<feature type="region of interest" description="Disordered" evidence="1">
    <location>
        <begin position="122"/>
        <end position="157"/>
    </location>
</feature>
<gene>
    <name evidence="3" type="ORF">P43SY_002483</name>
</gene>
<keyword evidence="2" id="KW-0812">Transmembrane</keyword>
<dbReference type="AlphaFoldDB" id="A0AAD5LT64"/>
<dbReference type="EMBL" id="JAKCXM010000771">
    <property type="protein sequence ID" value="KAJ0391965.1"/>
    <property type="molecule type" value="Genomic_DNA"/>
</dbReference>
<feature type="transmembrane region" description="Helical" evidence="2">
    <location>
        <begin position="242"/>
        <end position="263"/>
    </location>
</feature>
<name>A0AAD5LT64_PYTIN</name>
<feature type="transmembrane region" description="Helical" evidence="2">
    <location>
        <begin position="62"/>
        <end position="84"/>
    </location>
</feature>
<evidence type="ECO:0000256" key="1">
    <source>
        <dbReference type="SAM" id="MobiDB-lite"/>
    </source>
</evidence>
<proteinExistence type="predicted"/>
<dbReference type="InterPro" id="IPR052776">
    <property type="entry name" value="Chloro_ReproSupport/MetalTrans"/>
</dbReference>
<evidence type="ECO:0000313" key="3">
    <source>
        <dbReference type="EMBL" id="KAJ0391965.1"/>
    </source>
</evidence>
<evidence type="ECO:0000313" key="4">
    <source>
        <dbReference type="Proteomes" id="UP001209570"/>
    </source>
</evidence>